<dbReference type="SUPFAM" id="SSF143447">
    <property type="entry name" value="AMMECR1-like"/>
    <property type="match status" value="1"/>
</dbReference>
<accession>A0A7S2BKP2</accession>
<gene>
    <name evidence="3" type="ORF">PPRO1471_LOCUS9628</name>
</gene>
<dbReference type="AlphaFoldDB" id="A0A7S2BKP2"/>
<dbReference type="InterPro" id="IPR036071">
    <property type="entry name" value="AMMECR1_dom_sf"/>
</dbReference>
<dbReference type="InterPro" id="IPR023473">
    <property type="entry name" value="AMMECR1"/>
</dbReference>
<proteinExistence type="predicted"/>
<dbReference type="Pfam" id="PF01871">
    <property type="entry name" value="AMMECR1"/>
    <property type="match status" value="1"/>
</dbReference>
<feature type="region of interest" description="Disordered" evidence="1">
    <location>
        <begin position="65"/>
        <end position="93"/>
    </location>
</feature>
<feature type="domain" description="AMMECR1" evidence="2">
    <location>
        <begin position="1"/>
        <end position="265"/>
    </location>
</feature>
<dbReference type="PROSITE" id="PS51112">
    <property type="entry name" value="AMMECR1"/>
    <property type="match status" value="1"/>
</dbReference>
<sequence length="268" mass="29351">MSVLDVSASFTHVLFCWDVLVAHLSESESASAGGGAPTSVPTAMFDDVSCPLFVTWMKGPAVRAYDDDKKKKSSSSSSSTSNSNGNGRQLVGNGNVAHHHQVVSRTQHLPGLNLRGCIGTLEPRNLHTALRDYTLNSAFRDSRFAPISVDEMEQLECTVSLLTNFEVADTYDDWTIGTHGIIIEFVGDGLGRHGRRGDGRPMYSATYLPEIASRQGWTHRQTIDSLVLKAGYRMRVDDALRKSVRVTRYQSSLCSLTYGEYAALKANS</sequence>
<dbReference type="PANTHER" id="PTHR13016">
    <property type="entry name" value="AMMECR1 HOMOLOG"/>
    <property type="match status" value="1"/>
</dbReference>
<dbReference type="Gene3D" id="3.30.700.20">
    <property type="entry name" value="Hypothetical protein ph0010, domain 1"/>
    <property type="match status" value="1"/>
</dbReference>
<name>A0A7S2BKP2_9CHLO</name>
<dbReference type="PANTHER" id="PTHR13016:SF0">
    <property type="entry name" value="AMME SYNDROME CANDIDATE GENE 1 PROTEIN"/>
    <property type="match status" value="1"/>
</dbReference>
<dbReference type="EMBL" id="HBGR01014479">
    <property type="protein sequence ID" value="CAD9399926.1"/>
    <property type="molecule type" value="Transcribed_RNA"/>
</dbReference>
<evidence type="ECO:0000256" key="1">
    <source>
        <dbReference type="SAM" id="MobiDB-lite"/>
    </source>
</evidence>
<evidence type="ECO:0000313" key="3">
    <source>
        <dbReference type="EMBL" id="CAD9399926.1"/>
    </source>
</evidence>
<reference evidence="3" key="1">
    <citation type="submission" date="2021-01" db="EMBL/GenBank/DDBJ databases">
        <authorList>
            <person name="Corre E."/>
            <person name="Pelletier E."/>
            <person name="Niang G."/>
            <person name="Scheremetjew M."/>
            <person name="Finn R."/>
            <person name="Kale V."/>
            <person name="Holt S."/>
            <person name="Cochrane G."/>
            <person name="Meng A."/>
            <person name="Brown T."/>
            <person name="Cohen L."/>
        </authorList>
    </citation>
    <scope>NUCLEOTIDE SEQUENCE</scope>
    <source>
        <strain evidence="3">RCC733</strain>
    </source>
</reference>
<evidence type="ECO:0000259" key="2">
    <source>
        <dbReference type="PROSITE" id="PS51112"/>
    </source>
</evidence>
<organism evidence="3">
    <name type="scientific">Pycnococcus provasolii</name>
    <dbReference type="NCBI Taxonomy" id="41880"/>
    <lineage>
        <taxon>Eukaryota</taxon>
        <taxon>Viridiplantae</taxon>
        <taxon>Chlorophyta</taxon>
        <taxon>Pseudoscourfieldiophyceae</taxon>
        <taxon>Pseudoscourfieldiales</taxon>
        <taxon>Pycnococcaceae</taxon>
        <taxon>Pycnococcus</taxon>
    </lineage>
</organism>
<feature type="compositionally biased region" description="Low complexity" evidence="1">
    <location>
        <begin position="74"/>
        <end position="84"/>
    </location>
</feature>
<dbReference type="InterPro" id="IPR002733">
    <property type="entry name" value="AMMECR1_domain"/>
</dbReference>
<dbReference type="InterPro" id="IPR027485">
    <property type="entry name" value="AMMECR1_N"/>
</dbReference>
<protein>
    <recommendedName>
        <fullName evidence="2">AMMECR1 domain-containing protein</fullName>
    </recommendedName>
</protein>